<feature type="transmembrane region" description="Helical" evidence="1">
    <location>
        <begin position="150"/>
        <end position="169"/>
    </location>
</feature>
<keyword evidence="1" id="KW-1133">Transmembrane helix</keyword>
<dbReference type="Pfam" id="PF02517">
    <property type="entry name" value="Rce1-like"/>
    <property type="match status" value="1"/>
</dbReference>
<organism evidence="3 4">
    <name type="scientific">Candidatus Cryptobacteroides excrementavium</name>
    <dbReference type="NCBI Taxonomy" id="2840759"/>
    <lineage>
        <taxon>Bacteria</taxon>
        <taxon>Pseudomonadati</taxon>
        <taxon>Bacteroidota</taxon>
        <taxon>Bacteroidia</taxon>
        <taxon>Bacteroidales</taxon>
        <taxon>Candidatus Cryptobacteroides</taxon>
    </lineage>
</organism>
<feature type="transmembrane region" description="Helical" evidence="1">
    <location>
        <begin position="60"/>
        <end position="79"/>
    </location>
</feature>
<protein>
    <submittedName>
        <fullName evidence="3">CPBP family intramembrane metalloprotease</fullName>
    </submittedName>
</protein>
<dbReference type="EMBL" id="JADILX010000124">
    <property type="protein sequence ID" value="MBO8486371.1"/>
    <property type="molecule type" value="Genomic_DNA"/>
</dbReference>
<sequence length="308" mass="34447">MSAFFQKTRKRSYDLFSGYSYYLPGIGGTIVLILLLLAGSLMGSAVVALFQMFFPAEDATAYGELLAYPVMFIPPMAYASYKSRRNELFDTGYALDSNNFGRAGGWLMAIMVSVATLAAGFLMDPVNAVMPPMPEYLEQLLKELVSDCPVWVSLLSVSVMAPFFEEWLCRGMILRGLLHRIRPVWAMVISALCFALIHFNPWQGIPAFVLGMLFAYVYYKTGSLKLTMLMHCVNNTFAVIAGQMDSLKDVDFYFQIMEKWQYVSLLAASLIIIVIFVDIVWKNIPMQSRKGNMDETSAAGMLGNGMDN</sequence>
<comment type="caution">
    <text evidence="3">The sequence shown here is derived from an EMBL/GenBank/DDBJ whole genome shotgun (WGS) entry which is preliminary data.</text>
</comment>
<accession>A0A9D9J6G3</accession>
<dbReference type="GO" id="GO:0080120">
    <property type="term" value="P:CAAX-box protein maturation"/>
    <property type="evidence" value="ECO:0007669"/>
    <property type="project" value="UniProtKB-ARBA"/>
</dbReference>
<dbReference type="PANTHER" id="PTHR36435:SF1">
    <property type="entry name" value="CAAX AMINO TERMINAL PROTEASE FAMILY PROTEIN"/>
    <property type="match status" value="1"/>
</dbReference>
<keyword evidence="1" id="KW-0472">Membrane</keyword>
<evidence type="ECO:0000313" key="4">
    <source>
        <dbReference type="Proteomes" id="UP000823750"/>
    </source>
</evidence>
<name>A0A9D9J6G3_9BACT</name>
<evidence type="ECO:0000256" key="1">
    <source>
        <dbReference type="SAM" id="Phobius"/>
    </source>
</evidence>
<keyword evidence="3" id="KW-0645">Protease</keyword>
<dbReference type="InterPro" id="IPR052710">
    <property type="entry name" value="CAAX_protease"/>
</dbReference>
<feature type="transmembrane region" description="Helical" evidence="1">
    <location>
        <begin position="21"/>
        <end position="54"/>
    </location>
</feature>
<keyword evidence="3" id="KW-0482">Metalloprotease</keyword>
<feature type="transmembrane region" description="Helical" evidence="1">
    <location>
        <begin position="262"/>
        <end position="281"/>
    </location>
</feature>
<dbReference type="GO" id="GO:0008237">
    <property type="term" value="F:metallopeptidase activity"/>
    <property type="evidence" value="ECO:0007669"/>
    <property type="project" value="UniProtKB-KW"/>
</dbReference>
<proteinExistence type="predicted"/>
<dbReference type="InterPro" id="IPR003675">
    <property type="entry name" value="Rce1/LyrA-like_dom"/>
</dbReference>
<gene>
    <name evidence="3" type="ORF">IAB78_08115</name>
</gene>
<keyword evidence="3" id="KW-0378">Hydrolase</keyword>
<feature type="transmembrane region" description="Helical" evidence="1">
    <location>
        <begin position="181"/>
        <end position="197"/>
    </location>
</feature>
<keyword evidence="1" id="KW-0812">Transmembrane</keyword>
<dbReference type="GO" id="GO:0004175">
    <property type="term" value="F:endopeptidase activity"/>
    <property type="evidence" value="ECO:0007669"/>
    <property type="project" value="UniProtKB-ARBA"/>
</dbReference>
<feature type="domain" description="CAAX prenyl protease 2/Lysostaphin resistance protein A-like" evidence="2">
    <location>
        <begin position="150"/>
        <end position="237"/>
    </location>
</feature>
<feature type="transmembrane region" description="Helical" evidence="1">
    <location>
        <begin position="100"/>
        <end position="123"/>
    </location>
</feature>
<feature type="transmembrane region" description="Helical" evidence="1">
    <location>
        <begin position="203"/>
        <end position="219"/>
    </location>
</feature>
<reference evidence="3" key="2">
    <citation type="journal article" date="2021" name="PeerJ">
        <title>Extensive microbial diversity within the chicken gut microbiome revealed by metagenomics and culture.</title>
        <authorList>
            <person name="Gilroy R."/>
            <person name="Ravi A."/>
            <person name="Getino M."/>
            <person name="Pursley I."/>
            <person name="Horton D.L."/>
            <person name="Alikhan N.F."/>
            <person name="Baker D."/>
            <person name="Gharbi K."/>
            <person name="Hall N."/>
            <person name="Watson M."/>
            <person name="Adriaenssens E.M."/>
            <person name="Foster-Nyarko E."/>
            <person name="Jarju S."/>
            <person name="Secka A."/>
            <person name="Antonio M."/>
            <person name="Oren A."/>
            <person name="Chaudhuri R.R."/>
            <person name="La Ragione R."/>
            <person name="Hildebrand F."/>
            <person name="Pallen M.J."/>
        </authorList>
    </citation>
    <scope>NUCLEOTIDE SEQUENCE</scope>
    <source>
        <strain evidence="3">B2-16538</strain>
    </source>
</reference>
<dbReference type="AlphaFoldDB" id="A0A9D9J6G3"/>
<dbReference type="PANTHER" id="PTHR36435">
    <property type="entry name" value="SLR1288 PROTEIN"/>
    <property type="match status" value="1"/>
</dbReference>
<evidence type="ECO:0000259" key="2">
    <source>
        <dbReference type="Pfam" id="PF02517"/>
    </source>
</evidence>
<reference evidence="3" key="1">
    <citation type="submission" date="2020-10" db="EMBL/GenBank/DDBJ databases">
        <authorList>
            <person name="Gilroy R."/>
        </authorList>
    </citation>
    <scope>NUCLEOTIDE SEQUENCE</scope>
    <source>
        <strain evidence="3">B2-16538</strain>
    </source>
</reference>
<evidence type="ECO:0000313" key="3">
    <source>
        <dbReference type="EMBL" id="MBO8486371.1"/>
    </source>
</evidence>
<dbReference type="Proteomes" id="UP000823750">
    <property type="component" value="Unassembled WGS sequence"/>
</dbReference>